<protein>
    <recommendedName>
        <fullName evidence="3">DUF4296 domain-containing protein</fullName>
    </recommendedName>
</protein>
<gene>
    <name evidence="1" type="ORF">FJZ47_00810</name>
</gene>
<name>A0A937VWI5_UNCTE</name>
<evidence type="ECO:0008006" key="3">
    <source>
        <dbReference type="Google" id="ProtNLM"/>
    </source>
</evidence>
<evidence type="ECO:0000313" key="1">
    <source>
        <dbReference type="EMBL" id="MBM3222333.1"/>
    </source>
</evidence>
<sequence>MMRPCRLPWSWLRVLLLTVWLGSGCTYAAMQKLSPEERSEFHTYRKVMTAAQERAYLAKSSTTERTAYLSEIGLVQRFQALDPLDRDATIVSGTILAWGHESPIYDRLVRDAYRRLPLLQER</sequence>
<proteinExistence type="predicted"/>
<feature type="non-terminal residue" evidence="1">
    <location>
        <position position="122"/>
    </location>
</feature>
<evidence type="ECO:0000313" key="2">
    <source>
        <dbReference type="Proteomes" id="UP000712673"/>
    </source>
</evidence>
<dbReference type="PROSITE" id="PS51257">
    <property type="entry name" value="PROKAR_LIPOPROTEIN"/>
    <property type="match status" value="1"/>
</dbReference>
<dbReference type="Proteomes" id="UP000712673">
    <property type="component" value="Unassembled WGS sequence"/>
</dbReference>
<reference evidence="1" key="1">
    <citation type="submission" date="2019-03" db="EMBL/GenBank/DDBJ databases">
        <title>Lake Tanganyika Metagenome-Assembled Genomes (MAGs).</title>
        <authorList>
            <person name="Tran P."/>
        </authorList>
    </citation>
    <scope>NUCLEOTIDE SEQUENCE</scope>
    <source>
        <strain evidence="1">K_DeepCast_65m_m2_066</strain>
    </source>
</reference>
<accession>A0A937VWI5</accession>
<comment type="caution">
    <text evidence="1">The sequence shown here is derived from an EMBL/GenBank/DDBJ whole genome shotgun (WGS) entry which is preliminary data.</text>
</comment>
<dbReference type="EMBL" id="VGLS01000010">
    <property type="protein sequence ID" value="MBM3222333.1"/>
    <property type="molecule type" value="Genomic_DNA"/>
</dbReference>
<dbReference type="AlphaFoldDB" id="A0A937VWI5"/>
<organism evidence="1 2">
    <name type="scientific">Tectimicrobiota bacterium</name>
    <dbReference type="NCBI Taxonomy" id="2528274"/>
    <lineage>
        <taxon>Bacteria</taxon>
        <taxon>Pseudomonadati</taxon>
        <taxon>Nitrospinota/Tectimicrobiota group</taxon>
        <taxon>Candidatus Tectimicrobiota</taxon>
    </lineage>
</organism>